<proteinExistence type="predicted"/>
<dbReference type="SUPFAM" id="SSF54637">
    <property type="entry name" value="Thioesterase/thiol ester dehydrase-isomerase"/>
    <property type="match status" value="1"/>
</dbReference>
<dbReference type="Gene3D" id="3.10.129.10">
    <property type="entry name" value="Hotdog Thioesterase"/>
    <property type="match status" value="1"/>
</dbReference>
<evidence type="ECO:0000313" key="2">
    <source>
        <dbReference type="Proteomes" id="UP000275348"/>
    </source>
</evidence>
<dbReference type="RefSeq" id="WP_121934358.1">
    <property type="nucleotide sequence ID" value="NZ_RDOJ01000006.1"/>
</dbReference>
<reference evidence="1 2" key="1">
    <citation type="submission" date="2018-10" db="EMBL/GenBank/DDBJ databases">
        <authorList>
            <person name="Chen X."/>
        </authorList>
    </citation>
    <scope>NUCLEOTIDE SEQUENCE [LARGE SCALE GENOMIC DNA]</scope>
    <source>
        <strain evidence="1 2">YIM 102668</strain>
    </source>
</reference>
<protein>
    <submittedName>
        <fullName evidence="1">DUF4442 domain-containing protein</fullName>
    </submittedName>
</protein>
<accession>A0A3L9MDJ9</accession>
<dbReference type="AlphaFoldDB" id="A0A3L9MDJ9"/>
<keyword evidence="2" id="KW-1185">Reference proteome</keyword>
<dbReference type="Pfam" id="PF14539">
    <property type="entry name" value="DUF4442"/>
    <property type="match status" value="1"/>
</dbReference>
<dbReference type="InterPro" id="IPR027961">
    <property type="entry name" value="DUF4442"/>
</dbReference>
<name>A0A3L9MDJ9_9FLAO</name>
<dbReference type="Proteomes" id="UP000275348">
    <property type="component" value="Unassembled WGS sequence"/>
</dbReference>
<sequence>MNKDFFRNIISNQIPIAWIAGVRLQKWEKNSVSTKVKYGLLNQNPFKSIFWAVQGMAAEFSSGLMASAKIQESGANVSMLVIGMQSKFLKKAVGKIIFTCDQGAEIEQVIKEAIETQKGVTFLAKSKGVDEEGDVVSEFEFTWTFKVRN</sequence>
<comment type="caution">
    <text evidence="1">The sequence shown here is derived from an EMBL/GenBank/DDBJ whole genome shotgun (WGS) entry which is preliminary data.</text>
</comment>
<gene>
    <name evidence="1" type="ORF">EAH69_06410</name>
</gene>
<dbReference type="OrthoDB" id="9153186at2"/>
<dbReference type="InterPro" id="IPR029069">
    <property type="entry name" value="HotDog_dom_sf"/>
</dbReference>
<evidence type="ECO:0000313" key="1">
    <source>
        <dbReference type="EMBL" id="RLZ10773.1"/>
    </source>
</evidence>
<dbReference type="EMBL" id="RDOJ01000006">
    <property type="protein sequence ID" value="RLZ10773.1"/>
    <property type="molecule type" value="Genomic_DNA"/>
</dbReference>
<organism evidence="1 2">
    <name type="scientific">Faecalibacter macacae</name>
    <dbReference type="NCBI Taxonomy" id="1859289"/>
    <lineage>
        <taxon>Bacteria</taxon>
        <taxon>Pseudomonadati</taxon>
        <taxon>Bacteroidota</taxon>
        <taxon>Flavobacteriia</taxon>
        <taxon>Flavobacteriales</taxon>
        <taxon>Weeksellaceae</taxon>
        <taxon>Faecalibacter</taxon>
    </lineage>
</organism>